<reference evidence="1 2" key="1">
    <citation type="submission" date="2014-04" db="EMBL/GenBank/DDBJ databases">
        <authorList>
            <consortium name="DOE Joint Genome Institute"/>
            <person name="Kuo A."/>
            <person name="Zuccaro A."/>
            <person name="Kohler A."/>
            <person name="Nagy L.G."/>
            <person name="Floudas D."/>
            <person name="Copeland A."/>
            <person name="Barry K.W."/>
            <person name="Cichocki N."/>
            <person name="Veneault-Fourrey C."/>
            <person name="LaButti K."/>
            <person name="Lindquist E.A."/>
            <person name="Lipzen A."/>
            <person name="Lundell T."/>
            <person name="Morin E."/>
            <person name="Murat C."/>
            <person name="Sun H."/>
            <person name="Tunlid A."/>
            <person name="Henrissat B."/>
            <person name="Grigoriev I.V."/>
            <person name="Hibbett D.S."/>
            <person name="Martin F."/>
            <person name="Nordberg H.P."/>
            <person name="Cantor M.N."/>
            <person name="Hua S.X."/>
        </authorList>
    </citation>
    <scope>NUCLEOTIDE SEQUENCE [LARGE SCALE GENOMIC DNA]</scope>
    <source>
        <strain evidence="1 2">MAFF 305830</strain>
    </source>
</reference>
<name>A0A0C3AZ54_SERVB</name>
<dbReference type="OrthoDB" id="3135357at2759"/>
<accession>A0A0C3AZ54</accession>
<evidence type="ECO:0000313" key="1">
    <source>
        <dbReference type="EMBL" id="KIM24531.1"/>
    </source>
</evidence>
<gene>
    <name evidence="1" type="ORF">M408DRAFT_58705</name>
</gene>
<protein>
    <submittedName>
        <fullName evidence="1">Uncharacterized protein</fullName>
    </submittedName>
</protein>
<feature type="non-terminal residue" evidence="1">
    <location>
        <position position="86"/>
    </location>
</feature>
<feature type="non-terminal residue" evidence="1">
    <location>
        <position position="1"/>
    </location>
</feature>
<dbReference type="AlphaFoldDB" id="A0A0C3AZ54"/>
<dbReference type="Proteomes" id="UP000054097">
    <property type="component" value="Unassembled WGS sequence"/>
</dbReference>
<proteinExistence type="predicted"/>
<keyword evidence="2" id="KW-1185">Reference proteome</keyword>
<sequence>EIWQSILKYAISVPLFFDIEPMKARGIDQYLSQYPYWQAERIRNTLRRVCHAWNAFLEPYDHRFIRMDDVLHKLVPLSAIPSAIRI</sequence>
<dbReference type="HOGENOM" id="CLU_179486_0_0_1"/>
<dbReference type="EMBL" id="KN824323">
    <property type="protein sequence ID" value="KIM24531.1"/>
    <property type="molecule type" value="Genomic_DNA"/>
</dbReference>
<reference evidence="2" key="2">
    <citation type="submission" date="2015-01" db="EMBL/GenBank/DDBJ databases">
        <title>Evolutionary Origins and Diversification of the Mycorrhizal Mutualists.</title>
        <authorList>
            <consortium name="DOE Joint Genome Institute"/>
            <consortium name="Mycorrhizal Genomics Consortium"/>
            <person name="Kohler A."/>
            <person name="Kuo A."/>
            <person name="Nagy L.G."/>
            <person name="Floudas D."/>
            <person name="Copeland A."/>
            <person name="Barry K.W."/>
            <person name="Cichocki N."/>
            <person name="Veneault-Fourrey C."/>
            <person name="LaButti K."/>
            <person name="Lindquist E.A."/>
            <person name="Lipzen A."/>
            <person name="Lundell T."/>
            <person name="Morin E."/>
            <person name="Murat C."/>
            <person name="Riley R."/>
            <person name="Ohm R."/>
            <person name="Sun H."/>
            <person name="Tunlid A."/>
            <person name="Henrissat B."/>
            <person name="Grigoriev I.V."/>
            <person name="Hibbett D.S."/>
            <person name="Martin F."/>
        </authorList>
    </citation>
    <scope>NUCLEOTIDE SEQUENCE [LARGE SCALE GENOMIC DNA]</scope>
    <source>
        <strain evidence="2">MAFF 305830</strain>
    </source>
</reference>
<organism evidence="1 2">
    <name type="scientific">Serendipita vermifera MAFF 305830</name>
    <dbReference type="NCBI Taxonomy" id="933852"/>
    <lineage>
        <taxon>Eukaryota</taxon>
        <taxon>Fungi</taxon>
        <taxon>Dikarya</taxon>
        <taxon>Basidiomycota</taxon>
        <taxon>Agaricomycotina</taxon>
        <taxon>Agaricomycetes</taxon>
        <taxon>Sebacinales</taxon>
        <taxon>Serendipitaceae</taxon>
        <taxon>Serendipita</taxon>
    </lineage>
</organism>
<evidence type="ECO:0000313" key="2">
    <source>
        <dbReference type="Proteomes" id="UP000054097"/>
    </source>
</evidence>